<gene>
    <name evidence="1" type="ORF">K435DRAFT_577222</name>
</gene>
<protein>
    <submittedName>
        <fullName evidence="1">Uncharacterized protein</fullName>
    </submittedName>
</protein>
<dbReference type="EMBL" id="ML180329">
    <property type="protein sequence ID" value="THU77822.1"/>
    <property type="molecule type" value="Genomic_DNA"/>
</dbReference>
<dbReference type="AlphaFoldDB" id="A0A4S8KQ50"/>
<sequence>FDNRRSQQLGEFEIIFGSSTPARKVTTHGEWMICWDQFCNAVTFLMPWRAGELNSYRAHITNLFSAHANPSYHVNVINYDKAVRIRASERRNILLSDIGSFTDLFITWI</sequence>
<feature type="non-terminal residue" evidence="1">
    <location>
        <position position="1"/>
    </location>
</feature>
<accession>A0A4S8KQ50</accession>
<reference evidence="1 2" key="1">
    <citation type="journal article" date="2019" name="Nat. Ecol. Evol.">
        <title>Megaphylogeny resolves global patterns of mushroom evolution.</title>
        <authorList>
            <person name="Varga T."/>
            <person name="Krizsan K."/>
            <person name="Foldi C."/>
            <person name="Dima B."/>
            <person name="Sanchez-Garcia M."/>
            <person name="Sanchez-Ramirez S."/>
            <person name="Szollosi G.J."/>
            <person name="Szarkandi J.G."/>
            <person name="Papp V."/>
            <person name="Albert L."/>
            <person name="Andreopoulos W."/>
            <person name="Angelini C."/>
            <person name="Antonin V."/>
            <person name="Barry K.W."/>
            <person name="Bougher N.L."/>
            <person name="Buchanan P."/>
            <person name="Buyck B."/>
            <person name="Bense V."/>
            <person name="Catcheside P."/>
            <person name="Chovatia M."/>
            <person name="Cooper J."/>
            <person name="Damon W."/>
            <person name="Desjardin D."/>
            <person name="Finy P."/>
            <person name="Geml J."/>
            <person name="Haridas S."/>
            <person name="Hughes K."/>
            <person name="Justo A."/>
            <person name="Karasinski D."/>
            <person name="Kautmanova I."/>
            <person name="Kiss B."/>
            <person name="Kocsube S."/>
            <person name="Kotiranta H."/>
            <person name="LaButti K.M."/>
            <person name="Lechner B.E."/>
            <person name="Liimatainen K."/>
            <person name="Lipzen A."/>
            <person name="Lukacs Z."/>
            <person name="Mihaltcheva S."/>
            <person name="Morgado L.N."/>
            <person name="Niskanen T."/>
            <person name="Noordeloos M.E."/>
            <person name="Ohm R.A."/>
            <person name="Ortiz-Santana B."/>
            <person name="Ovrebo C."/>
            <person name="Racz N."/>
            <person name="Riley R."/>
            <person name="Savchenko A."/>
            <person name="Shiryaev A."/>
            <person name="Soop K."/>
            <person name="Spirin V."/>
            <person name="Szebenyi C."/>
            <person name="Tomsovsky M."/>
            <person name="Tulloss R.E."/>
            <person name="Uehling J."/>
            <person name="Grigoriev I.V."/>
            <person name="Vagvolgyi C."/>
            <person name="Papp T."/>
            <person name="Martin F.M."/>
            <person name="Miettinen O."/>
            <person name="Hibbett D.S."/>
            <person name="Nagy L.G."/>
        </authorList>
    </citation>
    <scope>NUCLEOTIDE SEQUENCE [LARGE SCALE GENOMIC DNA]</scope>
    <source>
        <strain evidence="1 2">CBS 962.96</strain>
    </source>
</reference>
<proteinExistence type="predicted"/>
<organism evidence="1 2">
    <name type="scientific">Dendrothele bispora (strain CBS 962.96)</name>
    <dbReference type="NCBI Taxonomy" id="1314807"/>
    <lineage>
        <taxon>Eukaryota</taxon>
        <taxon>Fungi</taxon>
        <taxon>Dikarya</taxon>
        <taxon>Basidiomycota</taxon>
        <taxon>Agaricomycotina</taxon>
        <taxon>Agaricomycetes</taxon>
        <taxon>Agaricomycetidae</taxon>
        <taxon>Agaricales</taxon>
        <taxon>Agaricales incertae sedis</taxon>
        <taxon>Dendrothele</taxon>
    </lineage>
</organism>
<evidence type="ECO:0000313" key="1">
    <source>
        <dbReference type="EMBL" id="THU77822.1"/>
    </source>
</evidence>
<name>A0A4S8KQ50_DENBC</name>
<dbReference type="Proteomes" id="UP000297245">
    <property type="component" value="Unassembled WGS sequence"/>
</dbReference>
<dbReference type="OrthoDB" id="2355984at2759"/>
<feature type="non-terminal residue" evidence="1">
    <location>
        <position position="109"/>
    </location>
</feature>
<evidence type="ECO:0000313" key="2">
    <source>
        <dbReference type="Proteomes" id="UP000297245"/>
    </source>
</evidence>
<keyword evidence="2" id="KW-1185">Reference proteome</keyword>